<feature type="transmembrane region" description="Helical" evidence="7">
    <location>
        <begin position="453"/>
        <end position="475"/>
    </location>
</feature>
<feature type="transmembrane region" description="Helical" evidence="7">
    <location>
        <begin position="118"/>
        <end position="137"/>
    </location>
</feature>
<evidence type="ECO:0000256" key="6">
    <source>
        <dbReference type="SAM" id="MobiDB-lite"/>
    </source>
</evidence>
<keyword evidence="5 7" id="KW-0472">Membrane</keyword>
<feature type="transmembrane region" description="Helical" evidence="7">
    <location>
        <begin position="429"/>
        <end position="447"/>
    </location>
</feature>
<keyword evidence="9" id="KW-1185">Reference proteome</keyword>
<evidence type="ECO:0000313" key="8">
    <source>
        <dbReference type="EMBL" id="KAI9637734.1"/>
    </source>
</evidence>
<dbReference type="GO" id="GO:0008506">
    <property type="term" value="F:sucrose:proton symporter activity"/>
    <property type="evidence" value="ECO:0007669"/>
    <property type="project" value="TreeGrafter"/>
</dbReference>
<feature type="region of interest" description="Disordered" evidence="6">
    <location>
        <begin position="536"/>
        <end position="574"/>
    </location>
</feature>
<protein>
    <submittedName>
        <fullName evidence="8">Major facilitator superfamily domain-containing protein</fullName>
    </submittedName>
</protein>
<comment type="subcellular location">
    <subcellularLocation>
        <location evidence="1">Membrane</location>
        <topology evidence="1">Multi-pass membrane protein</topology>
    </subcellularLocation>
</comment>
<evidence type="ECO:0000256" key="5">
    <source>
        <dbReference type="ARBA" id="ARBA00023136"/>
    </source>
</evidence>
<gene>
    <name evidence="8" type="ORF">MKK02DRAFT_24284</name>
</gene>
<feature type="transmembrane region" description="Helical" evidence="7">
    <location>
        <begin position="46"/>
        <end position="65"/>
    </location>
</feature>
<feature type="transmembrane region" description="Helical" evidence="7">
    <location>
        <begin position="336"/>
        <end position="354"/>
    </location>
</feature>
<evidence type="ECO:0000256" key="2">
    <source>
        <dbReference type="ARBA" id="ARBA00022448"/>
    </source>
</evidence>
<name>A0AA38HEY8_9TREE</name>
<accession>A0AA38HEY8</accession>
<organism evidence="8 9">
    <name type="scientific">Dioszegia hungarica</name>
    <dbReference type="NCBI Taxonomy" id="4972"/>
    <lineage>
        <taxon>Eukaryota</taxon>
        <taxon>Fungi</taxon>
        <taxon>Dikarya</taxon>
        <taxon>Basidiomycota</taxon>
        <taxon>Agaricomycotina</taxon>
        <taxon>Tremellomycetes</taxon>
        <taxon>Tremellales</taxon>
        <taxon>Bulleribasidiaceae</taxon>
        <taxon>Dioszegia</taxon>
    </lineage>
</organism>
<evidence type="ECO:0000313" key="9">
    <source>
        <dbReference type="Proteomes" id="UP001164286"/>
    </source>
</evidence>
<keyword evidence="4 7" id="KW-1133">Transmembrane helix</keyword>
<dbReference type="PANTHER" id="PTHR19432">
    <property type="entry name" value="SUGAR TRANSPORTER"/>
    <property type="match status" value="1"/>
</dbReference>
<keyword evidence="2" id="KW-0813">Transport</keyword>
<dbReference type="Gene3D" id="1.20.1250.20">
    <property type="entry name" value="MFS general substrate transporter like domains"/>
    <property type="match status" value="1"/>
</dbReference>
<dbReference type="RefSeq" id="XP_052947511.1">
    <property type="nucleotide sequence ID" value="XM_053086871.1"/>
</dbReference>
<feature type="transmembrane region" description="Helical" evidence="7">
    <location>
        <begin position="196"/>
        <end position="220"/>
    </location>
</feature>
<dbReference type="Pfam" id="PF13347">
    <property type="entry name" value="MFS_2"/>
    <property type="match status" value="1"/>
</dbReference>
<dbReference type="AlphaFoldDB" id="A0AA38HEY8"/>
<dbReference type="EMBL" id="JAKWFO010000004">
    <property type="protein sequence ID" value="KAI9637734.1"/>
    <property type="molecule type" value="Genomic_DNA"/>
</dbReference>
<feature type="transmembrane region" description="Helical" evidence="7">
    <location>
        <begin position="143"/>
        <end position="162"/>
    </location>
</feature>
<dbReference type="GeneID" id="77726072"/>
<evidence type="ECO:0000256" key="4">
    <source>
        <dbReference type="ARBA" id="ARBA00022989"/>
    </source>
</evidence>
<feature type="transmembrane region" description="Helical" evidence="7">
    <location>
        <begin position="641"/>
        <end position="661"/>
    </location>
</feature>
<proteinExistence type="predicted"/>
<reference evidence="8" key="1">
    <citation type="journal article" date="2022" name="G3 (Bethesda)">
        <title>High quality genome of the basidiomycete yeast Dioszegia hungarica PDD-24b-2 isolated from cloud water.</title>
        <authorList>
            <person name="Jarrige D."/>
            <person name="Haridas S."/>
            <person name="Bleykasten-Grosshans C."/>
            <person name="Joly M."/>
            <person name="Nadalig T."/>
            <person name="Sancelme M."/>
            <person name="Vuilleumier S."/>
            <person name="Grigoriev I.V."/>
            <person name="Amato P."/>
            <person name="Bringel F."/>
        </authorList>
    </citation>
    <scope>NUCLEOTIDE SEQUENCE</scope>
    <source>
        <strain evidence="8">PDD-24b-2</strain>
    </source>
</reference>
<dbReference type="SUPFAM" id="SSF103473">
    <property type="entry name" value="MFS general substrate transporter"/>
    <property type="match status" value="1"/>
</dbReference>
<evidence type="ECO:0000256" key="7">
    <source>
        <dbReference type="SAM" id="Phobius"/>
    </source>
</evidence>
<evidence type="ECO:0000256" key="3">
    <source>
        <dbReference type="ARBA" id="ARBA00022692"/>
    </source>
</evidence>
<comment type="caution">
    <text evidence="8">The sequence shown here is derived from an EMBL/GenBank/DDBJ whole genome shotgun (WGS) entry which is preliminary data.</text>
</comment>
<keyword evidence="3 7" id="KW-0812">Transmembrane</keyword>
<feature type="transmembrane region" description="Helical" evidence="7">
    <location>
        <begin position="719"/>
        <end position="738"/>
    </location>
</feature>
<dbReference type="PANTHER" id="PTHR19432:SF91">
    <property type="entry name" value="GENERAL ALPHA-GLUCOSIDE PERMEASE"/>
    <property type="match status" value="1"/>
</dbReference>
<evidence type="ECO:0000256" key="1">
    <source>
        <dbReference type="ARBA" id="ARBA00004141"/>
    </source>
</evidence>
<sequence length="748" mass="79487">MAGGAFFVSGAGGDEEYEGTGAGGSSGEGAHAVQWVGKAGVRGPRWARMPLLTAGMLGIQCVWSIEMGYASPYLLDLGLSKSHMSLVFMAGPLSGLIVQPLIGVFTDRCRSRWGRRRPFMIAGILICAVAMMLLGWARELSALLHGGSALSIGFAVLAIYLIDFSINAVMSTDRALVVDTLPPAQQEEGSAWAGRMFGMGSVIGFFVGGLDLTPVLPFLGSTQIQILSFLTSATLLFTHVFTAWAVSERVLLRDDRAHSQSNLWANIRAIWDNIFALPPGIQTVCFIQFFNFLAWFPTLFFTSVWVSEIYISSVPSAGIDPKAFAADAVRAGNRALFLQAIVTVVVSIGAPFLVSESGVQVGLQQNEYQSLGAEGEMAGTRRREAGSARGASGAGVMGYVRDMAGSLVDRVKSGRLLEVPIKGLTLVKLWSAAMFTFSFAMGMTWFVSSVGQAYIVIAICGASWSLTNWAPFSLIGELILIDGQIDRTGGGMALAPIDRPSLDETHRSPVPPLPPPYSRTVSISAAEHAAPILSRHNSARSSIEHKLQRSPPTNRPGGMSRSLSRQNPPTPLRVHQLEQSGKLDDLEDDDASNENSLVLHHSDDEETDLPPRSPLSPSSPRAAQGKSTADKAGVILGIHNVFVVLPQFLVTGLSSVIFSIMEPDKGIPATHPNAGPPIGNATAGVDLGLGADVTRMAVRALARRAETAVEGASSDAVGLIFRIGGISAAVGGVICWRLSRRWARGEGI</sequence>
<feature type="transmembrane region" description="Helical" evidence="7">
    <location>
        <begin position="226"/>
        <end position="246"/>
    </location>
</feature>
<dbReference type="InterPro" id="IPR036259">
    <property type="entry name" value="MFS_trans_sf"/>
</dbReference>
<feature type="region of interest" description="Disordered" evidence="6">
    <location>
        <begin position="496"/>
        <end position="519"/>
    </location>
</feature>
<feature type="transmembrane region" description="Helical" evidence="7">
    <location>
        <begin position="284"/>
        <end position="306"/>
    </location>
</feature>
<dbReference type="GO" id="GO:0005886">
    <property type="term" value="C:plasma membrane"/>
    <property type="evidence" value="ECO:0007669"/>
    <property type="project" value="TreeGrafter"/>
</dbReference>
<dbReference type="Proteomes" id="UP001164286">
    <property type="component" value="Unassembled WGS sequence"/>
</dbReference>
<feature type="region of interest" description="Disordered" evidence="6">
    <location>
        <begin position="600"/>
        <end position="626"/>
    </location>
</feature>
<feature type="transmembrane region" description="Helical" evidence="7">
    <location>
        <begin position="85"/>
        <end position="106"/>
    </location>
</feature>